<protein>
    <submittedName>
        <fullName evidence="1">Uncharacterized protein</fullName>
    </submittedName>
</protein>
<keyword evidence="2" id="KW-1185">Reference proteome</keyword>
<sequence length="113" mass="11642">MESPVLSMHPSRSTLRPPRCMLNLLPLLSLVRAGMVTGTMMGVVIGSVGSGKNATGVNANGMTRGTIAAGIEMIGVTTINAGSSKVTGITAVKTTVGEVTINANRTDWCVRRA</sequence>
<evidence type="ECO:0000313" key="1">
    <source>
        <dbReference type="EMBL" id="CAB3790796.1"/>
    </source>
</evidence>
<proteinExistence type="predicted"/>
<accession>A0A6S7B8C8</accession>
<dbReference type="AlphaFoldDB" id="A0A6S7B8C8"/>
<evidence type="ECO:0000313" key="2">
    <source>
        <dbReference type="Proteomes" id="UP000494115"/>
    </source>
</evidence>
<name>A0A6S7B8C8_9BURK</name>
<dbReference type="Proteomes" id="UP000494115">
    <property type="component" value="Unassembled WGS sequence"/>
</dbReference>
<dbReference type="EMBL" id="CADIKM010000013">
    <property type="protein sequence ID" value="CAB3790796.1"/>
    <property type="molecule type" value="Genomic_DNA"/>
</dbReference>
<organism evidence="1 2">
    <name type="scientific">Pararobbsia alpina</name>
    <dbReference type="NCBI Taxonomy" id="621374"/>
    <lineage>
        <taxon>Bacteria</taxon>
        <taxon>Pseudomonadati</taxon>
        <taxon>Pseudomonadota</taxon>
        <taxon>Betaproteobacteria</taxon>
        <taxon>Burkholderiales</taxon>
        <taxon>Burkholderiaceae</taxon>
        <taxon>Pararobbsia</taxon>
    </lineage>
</organism>
<reference evidence="1 2" key="1">
    <citation type="submission" date="2020-04" db="EMBL/GenBank/DDBJ databases">
        <authorList>
            <person name="De Canck E."/>
        </authorList>
    </citation>
    <scope>NUCLEOTIDE SEQUENCE [LARGE SCALE GENOMIC DNA]</scope>
    <source>
        <strain evidence="1 2">LMG 28138</strain>
    </source>
</reference>
<gene>
    <name evidence="1" type="ORF">LMG28138_03022</name>
</gene>